<dbReference type="NCBIfam" id="TIGR00005">
    <property type="entry name" value="rluA_subfam"/>
    <property type="match status" value="1"/>
</dbReference>
<name>A0A9C7PQ42_9RHOD</name>
<dbReference type="InterPro" id="IPR020103">
    <property type="entry name" value="PsdUridine_synth_cat_dom_sf"/>
</dbReference>
<evidence type="ECO:0000313" key="7">
    <source>
        <dbReference type="EMBL" id="GJQ08390.1"/>
    </source>
</evidence>
<dbReference type="GO" id="GO:0009982">
    <property type="term" value="F:pseudouridine synthase activity"/>
    <property type="evidence" value="ECO:0007669"/>
    <property type="project" value="InterPro"/>
</dbReference>
<reference evidence="7" key="2">
    <citation type="submission" date="2022-01" db="EMBL/GenBank/DDBJ databases">
        <authorList>
            <person name="Hirooka S."/>
            <person name="Miyagishima S.Y."/>
        </authorList>
    </citation>
    <scope>NUCLEOTIDE SEQUENCE</scope>
    <source>
        <strain evidence="7">NBRC 102759</strain>
    </source>
</reference>
<comment type="catalytic activity">
    <reaction evidence="5">
        <text>a uridine in RNA = a pseudouridine in RNA</text>
        <dbReference type="Rhea" id="RHEA:48348"/>
        <dbReference type="Rhea" id="RHEA-COMP:12068"/>
        <dbReference type="Rhea" id="RHEA-COMP:12069"/>
        <dbReference type="ChEBI" id="CHEBI:65314"/>
        <dbReference type="ChEBI" id="CHEBI:65315"/>
    </reaction>
</comment>
<evidence type="ECO:0000256" key="4">
    <source>
        <dbReference type="PROSITE-ProRule" id="PRU00182"/>
    </source>
</evidence>
<dbReference type="SUPFAM" id="SSF55120">
    <property type="entry name" value="Pseudouridine synthase"/>
    <property type="match status" value="1"/>
</dbReference>
<dbReference type="Pfam" id="PF00849">
    <property type="entry name" value="PseudoU_synth_2"/>
    <property type="match status" value="1"/>
</dbReference>
<protein>
    <recommendedName>
        <fullName evidence="5">Pseudouridine synthase</fullName>
        <ecNumber evidence="5">5.4.99.-</ecNumber>
    </recommendedName>
</protein>
<dbReference type="CDD" id="cd02869">
    <property type="entry name" value="PseudoU_synth_RluA_like"/>
    <property type="match status" value="1"/>
</dbReference>
<dbReference type="GO" id="GO:0003723">
    <property type="term" value="F:RNA binding"/>
    <property type="evidence" value="ECO:0007669"/>
    <property type="project" value="UniProtKB-KW"/>
</dbReference>
<proteinExistence type="inferred from homology"/>
<dbReference type="PANTHER" id="PTHR21600">
    <property type="entry name" value="MITOCHONDRIAL RNA PSEUDOURIDINE SYNTHASE"/>
    <property type="match status" value="1"/>
</dbReference>
<dbReference type="Gene3D" id="3.30.2350.10">
    <property type="entry name" value="Pseudouridine synthase"/>
    <property type="match status" value="1"/>
</dbReference>
<dbReference type="SUPFAM" id="SSF55174">
    <property type="entry name" value="Alpha-L RNA-binding motif"/>
    <property type="match status" value="1"/>
</dbReference>
<evidence type="ECO:0000256" key="5">
    <source>
        <dbReference type="RuleBase" id="RU362028"/>
    </source>
</evidence>
<gene>
    <name evidence="7" type="ORF">GpartN1_g181.t1</name>
</gene>
<dbReference type="Gene3D" id="3.10.290.10">
    <property type="entry name" value="RNA-binding S4 domain"/>
    <property type="match status" value="1"/>
</dbReference>
<keyword evidence="8" id="KW-1185">Reference proteome</keyword>
<dbReference type="InterPro" id="IPR006225">
    <property type="entry name" value="PsdUridine_synth_RluC/D"/>
</dbReference>
<dbReference type="InterPro" id="IPR006145">
    <property type="entry name" value="PsdUridine_synth_RsuA/RluA"/>
</dbReference>
<dbReference type="OrthoDB" id="418349at2759"/>
<dbReference type="EC" id="5.4.99.-" evidence="5"/>
<comment type="function">
    <text evidence="5">Responsible for synthesis of pseudouridine from uracil.</text>
</comment>
<dbReference type="EMBL" id="BQMJ01000002">
    <property type="protein sequence ID" value="GJQ08390.1"/>
    <property type="molecule type" value="Genomic_DNA"/>
</dbReference>
<dbReference type="PROSITE" id="PS50889">
    <property type="entry name" value="S4"/>
    <property type="match status" value="1"/>
</dbReference>
<accession>A0A9C7PQ42</accession>
<dbReference type="Proteomes" id="UP001061958">
    <property type="component" value="Unassembled WGS sequence"/>
</dbReference>
<dbReference type="InterPro" id="IPR002942">
    <property type="entry name" value="S4_RNA-bd"/>
</dbReference>
<dbReference type="PANTHER" id="PTHR21600:SF44">
    <property type="entry name" value="RIBOSOMAL LARGE SUBUNIT PSEUDOURIDINE SYNTHASE D"/>
    <property type="match status" value="1"/>
</dbReference>
<evidence type="ECO:0000256" key="3">
    <source>
        <dbReference type="PIRSR" id="PIRSR606225-1"/>
    </source>
</evidence>
<dbReference type="InterPro" id="IPR050188">
    <property type="entry name" value="RluA_PseudoU_synthase"/>
</dbReference>
<sequence length="384" mass="43790">MLALFIVPLVSRGFQLGSLCKKALIEAPNRRITEVLYKRPFFASASRKEALVDKPEEDCDSCEQVASFRVSPDEVGQRVDKLLALRFPEQSRTYFEKLIERRLVRLNGSNAVTKSFRTRHGDEIEVTFLASPEFRFEAQNIPLNILYEDDHVIVINKASDMVVHPAPGNWNNTLVNALAYHLGVYSLDESHENIRPWIVHRLDKGTSGVLVTAKTDLAQRNLMQAFKSRNIKKSYIAVCYGNPMTRLHVLCGNNIMDMPIGRSHSNRLKMEVVPLEKGGKEAVTILEGVAYNEEQLCVVSLKLLTGRTHQIRVHLRHCASYIVGDELYGLPHINEKYKFFAKRPLLHSWKLAFPHPVTGEWKEFRAPFPEDLKSAVNYVRQGIQ</sequence>
<reference evidence="7" key="1">
    <citation type="journal article" date="2022" name="Proc. Natl. Acad. Sci. U.S.A.">
        <title>Life cycle and functional genomics of the unicellular red alga Galdieria for elucidating algal and plant evolution and industrial use.</title>
        <authorList>
            <person name="Hirooka S."/>
            <person name="Itabashi T."/>
            <person name="Ichinose T.M."/>
            <person name="Onuma R."/>
            <person name="Fujiwara T."/>
            <person name="Yamashita S."/>
            <person name="Jong L.W."/>
            <person name="Tomita R."/>
            <person name="Iwane A.H."/>
            <person name="Miyagishima S.Y."/>
        </authorList>
    </citation>
    <scope>NUCLEOTIDE SEQUENCE</scope>
    <source>
        <strain evidence="7">NBRC 102759</strain>
    </source>
</reference>
<comment type="similarity">
    <text evidence="1 5">Belongs to the pseudouridine synthase RluA family.</text>
</comment>
<evidence type="ECO:0000313" key="8">
    <source>
        <dbReference type="Proteomes" id="UP001061958"/>
    </source>
</evidence>
<comment type="caution">
    <text evidence="7">The sequence shown here is derived from an EMBL/GenBank/DDBJ whole genome shotgun (WGS) entry which is preliminary data.</text>
</comment>
<dbReference type="AlphaFoldDB" id="A0A9C7PQ42"/>
<evidence type="ECO:0000256" key="1">
    <source>
        <dbReference type="ARBA" id="ARBA00010876"/>
    </source>
</evidence>
<feature type="domain" description="RNA-binding S4" evidence="6">
    <location>
        <begin position="77"/>
        <end position="139"/>
    </location>
</feature>
<evidence type="ECO:0000259" key="6">
    <source>
        <dbReference type="SMART" id="SM00363"/>
    </source>
</evidence>
<dbReference type="InterPro" id="IPR036986">
    <property type="entry name" value="S4_RNA-bd_sf"/>
</dbReference>
<evidence type="ECO:0000256" key="2">
    <source>
        <dbReference type="ARBA" id="ARBA00023235"/>
    </source>
</evidence>
<organism evidence="7 8">
    <name type="scientific">Galdieria partita</name>
    <dbReference type="NCBI Taxonomy" id="83374"/>
    <lineage>
        <taxon>Eukaryota</taxon>
        <taxon>Rhodophyta</taxon>
        <taxon>Bangiophyceae</taxon>
        <taxon>Galdieriales</taxon>
        <taxon>Galdieriaceae</taxon>
        <taxon>Galdieria</taxon>
    </lineage>
</organism>
<dbReference type="CDD" id="cd00165">
    <property type="entry name" value="S4"/>
    <property type="match status" value="1"/>
</dbReference>
<dbReference type="SMART" id="SM00363">
    <property type="entry name" value="S4"/>
    <property type="match status" value="1"/>
</dbReference>
<keyword evidence="4" id="KW-0694">RNA-binding</keyword>
<feature type="active site" evidence="3">
    <location>
        <position position="203"/>
    </location>
</feature>
<keyword evidence="2 5" id="KW-0413">Isomerase</keyword>
<dbReference type="GO" id="GO:0000455">
    <property type="term" value="P:enzyme-directed rRNA pseudouridine synthesis"/>
    <property type="evidence" value="ECO:0007669"/>
    <property type="project" value="TreeGrafter"/>
</dbReference>